<accession>A0ACC2JTJ0</accession>
<keyword evidence="2" id="KW-1185">Reference proteome</keyword>
<dbReference type="Proteomes" id="UP001153332">
    <property type="component" value="Unassembled WGS sequence"/>
</dbReference>
<proteinExistence type="predicted"/>
<name>A0ACC2JTJ0_9PEZI</name>
<sequence length="723" mass="80948">MGIYVARRGGTFVQAGMEKEVVNFSITAVCKQGLIIKGSIRYLTGCYPAAIDLMSSGKIAVKKLVTNRFKFEQAEEAFELVRQRRPGVFKVMIEGPGWIRNGADFSKNSGLMDELPAKHSASATYYPRIHFPTTTPTLPDLIVSQISAPQPRHGVNWPPTEISVLFKMTTKQPFFGLTGGRLTFWITVACATDMTLFGYDQGVFSRFNFLNIKDTQVNENIPGGVIVTKDFLVLHGLTGSDYHTTEIISTLSAIYAIGCFFGALVAFTLGERIGRKKSVLVGTTIMAVGAALLSASYNVPQLFVGRIVAGIGNGINTATAPVWQTETSKPQWRGKLVLLEMWTNIAGFTLVNWLNYGFSFAKGSVAWRFPLAFQFFFIFILWGTVPWLPESPRWLIAHDRKAEAIPILAALEDKDPEDSYILAQLQEIEYSVDYEKKHSIKWLDILRGRKGDGHDTKTLRRLILGAGTQFMQQFGGINIMSYYLPTVFISVIGLPDQLARLLVAVNSITYLIFSYVAVTLVERWGRRGLMLLSTVGQMLAFLVITILLRFASISANSVEIGKAAVAFFFLYYISFGLGMLGVPWLYPTEINSLPMRTKGAAVATCTNWLTNFIIVEITPIGITNLGWKFWIVWTVTNTAFLPLIYYLYPETANRSLEDLDDYYRQNPPVIVTKDHEAIITSRPQRFIIREEEEMNENRRKTSVHVAVNKSDSNSEMRAPFANI</sequence>
<comment type="caution">
    <text evidence="1">The sequence shown here is derived from an EMBL/GenBank/DDBJ whole genome shotgun (WGS) entry which is preliminary data.</text>
</comment>
<dbReference type="EMBL" id="JAPUUL010000413">
    <property type="protein sequence ID" value="KAJ8130833.1"/>
    <property type="molecule type" value="Genomic_DNA"/>
</dbReference>
<reference evidence="1" key="1">
    <citation type="submission" date="2022-12" db="EMBL/GenBank/DDBJ databases">
        <title>Genome Sequence of Lasiodiplodia mahajangana.</title>
        <authorList>
            <person name="Buettner E."/>
        </authorList>
    </citation>
    <scope>NUCLEOTIDE SEQUENCE</scope>
    <source>
        <strain evidence="1">VT137</strain>
    </source>
</reference>
<gene>
    <name evidence="1" type="ORF">O1611_g2794</name>
</gene>
<protein>
    <submittedName>
        <fullName evidence="1">Uncharacterized protein</fullName>
    </submittedName>
</protein>
<evidence type="ECO:0000313" key="1">
    <source>
        <dbReference type="EMBL" id="KAJ8130833.1"/>
    </source>
</evidence>
<evidence type="ECO:0000313" key="2">
    <source>
        <dbReference type="Proteomes" id="UP001153332"/>
    </source>
</evidence>
<organism evidence="1 2">
    <name type="scientific">Lasiodiplodia mahajangana</name>
    <dbReference type="NCBI Taxonomy" id="1108764"/>
    <lineage>
        <taxon>Eukaryota</taxon>
        <taxon>Fungi</taxon>
        <taxon>Dikarya</taxon>
        <taxon>Ascomycota</taxon>
        <taxon>Pezizomycotina</taxon>
        <taxon>Dothideomycetes</taxon>
        <taxon>Dothideomycetes incertae sedis</taxon>
        <taxon>Botryosphaeriales</taxon>
        <taxon>Botryosphaeriaceae</taxon>
        <taxon>Lasiodiplodia</taxon>
    </lineage>
</organism>